<feature type="coiled-coil region" evidence="11">
    <location>
        <begin position="221"/>
        <end position="248"/>
    </location>
</feature>
<feature type="region of interest" description="Disordered" evidence="12">
    <location>
        <begin position="573"/>
        <end position="613"/>
    </location>
</feature>
<dbReference type="GO" id="GO:0051082">
    <property type="term" value="F:unfolded protein binding"/>
    <property type="evidence" value="ECO:0007669"/>
    <property type="project" value="InterPro"/>
</dbReference>
<comment type="similarity">
    <text evidence="2 9 10">Belongs to the heat shock protein 70 family.</text>
</comment>
<dbReference type="PROSITE" id="PS00329">
    <property type="entry name" value="HSP70_2"/>
    <property type="match status" value="1"/>
</dbReference>
<name>D6XWB6_BACIE</name>
<evidence type="ECO:0000256" key="4">
    <source>
        <dbReference type="ARBA" id="ARBA00022553"/>
    </source>
</evidence>
<evidence type="ECO:0000256" key="10">
    <source>
        <dbReference type="RuleBase" id="RU003322"/>
    </source>
</evidence>
<dbReference type="Pfam" id="PF00012">
    <property type="entry name" value="HSP70"/>
    <property type="match status" value="1"/>
</dbReference>
<keyword evidence="5 9" id="KW-0547">Nucleotide-binding</keyword>
<dbReference type="GO" id="GO:0140662">
    <property type="term" value="F:ATP-dependent protein folding chaperone"/>
    <property type="evidence" value="ECO:0007669"/>
    <property type="project" value="InterPro"/>
</dbReference>
<dbReference type="InterPro" id="IPR013126">
    <property type="entry name" value="Hsp_70_fam"/>
</dbReference>
<dbReference type="Gene3D" id="2.60.34.10">
    <property type="entry name" value="Substrate Binding Domain Of DNAk, Chain A, domain 1"/>
    <property type="match status" value="1"/>
</dbReference>
<evidence type="ECO:0000256" key="2">
    <source>
        <dbReference type="ARBA" id="ARBA00007381"/>
    </source>
</evidence>
<comment type="function">
    <text evidence="1 9">Acts as a chaperone.</text>
</comment>
<evidence type="ECO:0000256" key="6">
    <source>
        <dbReference type="ARBA" id="ARBA00022840"/>
    </source>
</evidence>
<dbReference type="PROSITE" id="PS01036">
    <property type="entry name" value="HSP70_3"/>
    <property type="match status" value="1"/>
</dbReference>
<dbReference type="CDD" id="cd10234">
    <property type="entry name" value="ASKHA_NBD_HSP70_DnaK-like"/>
    <property type="match status" value="1"/>
</dbReference>
<dbReference type="Gene3D" id="3.90.640.10">
    <property type="entry name" value="Actin, Chain A, domain 4"/>
    <property type="match status" value="1"/>
</dbReference>
<dbReference type="SUPFAM" id="SSF100920">
    <property type="entry name" value="Heat shock protein 70kD (HSP70), peptide-binding domain"/>
    <property type="match status" value="1"/>
</dbReference>
<keyword evidence="4 9" id="KW-0597">Phosphoprotein</keyword>
<dbReference type="FunFam" id="2.60.34.10:FF:000014">
    <property type="entry name" value="Chaperone protein DnaK HSP70"/>
    <property type="match status" value="1"/>
</dbReference>
<dbReference type="SUPFAM" id="SSF53067">
    <property type="entry name" value="Actin-like ATPase domain"/>
    <property type="match status" value="2"/>
</dbReference>
<protein>
    <recommendedName>
        <fullName evidence="3 9">Chaperone protein DnaK</fullName>
    </recommendedName>
    <alternativeName>
        <fullName evidence="9">HSP70</fullName>
    </alternativeName>
    <alternativeName>
        <fullName evidence="9">Heat shock 70 kDa protein</fullName>
    </alternativeName>
    <alternativeName>
        <fullName evidence="9">Heat shock protein 70</fullName>
    </alternativeName>
</protein>
<dbReference type="PANTHER" id="PTHR19375">
    <property type="entry name" value="HEAT SHOCK PROTEIN 70KDA"/>
    <property type="match status" value="1"/>
</dbReference>
<dbReference type="NCBIfam" id="NF001413">
    <property type="entry name" value="PRK00290.1"/>
    <property type="match status" value="1"/>
</dbReference>
<evidence type="ECO:0000313" key="14">
    <source>
        <dbReference type="Proteomes" id="UP000000271"/>
    </source>
</evidence>
<feature type="coiled-coil region" evidence="11">
    <location>
        <begin position="478"/>
        <end position="507"/>
    </location>
</feature>
<dbReference type="InterPro" id="IPR029048">
    <property type="entry name" value="HSP70_C_sf"/>
</dbReference>
<dbReference type="InterPro" id="IPR018181">
    <property type="entry name" value="Heat_shock_70_CS"/>
</dbReference>
<dbReference type="FunFam" id="1.20.1270.10:FF:000001">
    <property type="entry name" value="Molecular chaperone DnaK"/>
    <property type="match status" value="1"/>
</dbReference>
<evidence type="ECO:0000256" key="11">
    <source>
        <dbReference type="SAM" id="Coils"/>
    </source>
</evidence>
<dbReference type="RefSeq" id="WP_013173292.1">
    <property type="nucleotide sequence ID" value="NC_014219.1"/>
</dbReference>
<keyword evidence="8 9" id="KW-0143">Chaperone</keyword>
<dbReference type="KEGG" id="bse:Bsel_2368"/>
<evidence type="ECO:0000256" key="12">
    <source>
        <dbReference type="SAM" id="MobiDB-lite"/>
    </source>
</evidence>
<organism evidence="13 14">
    <name type="scientific">Bacillus selenitireducens (strain ATCC 700615 / DSM 15326 / MLS10)</name>
    <dbReference type="NCBI Taxonomy" id="439292"/>
    <lineage>
        <taxon>Bacteria</taxon>
        <taxon>Bacillati</taxon>
        <taxon>Bacillota</taxon>
        <taxon>Bacilli</taxon>
        <taxon>Bacillales</taxon>
        <taxon>Bacillaceae</taxon>
        <taxon>Salisediminibacterium</taxon>
    </lineage>
</organism>
<dbReference type="eggNOG" id="COG0443">
    <property type="taxonomic scope" value="Bacteria"/>
</dbReference>
<keyword evidence="7 9" id="KW-0346">Stress response</keyword>
<dbReference type="STRING" id="439292.Bsel_2368"/>
<evidence type="ECO:0000256" key="8">
    <source>
        <dbReference type="ARBA" id="ARBA00023186"/>
    </source>
</evidence>
<dbReference type="NCBIfam" id="TIGR02350">
    <property type="entry name" value="prok_dnaK"/>
    <property type="match status" value="1"/>
</dbReference>
<dbReference type="Gene3D" id="1.20.1270.10">
    <property type="match status" value="1"/>
</dbReference>
<feature type="compositionally biased region" description="Low complexity" evidence="12">
    <location>
        <begin position="573"/>
        <end position="584"/>
    </location>
</feature>
<dbReference type="EMBL" id="CP001791">
    <property type="protein sequence ID" value="ADH99870.1"/>
    <property type="molecule type" value="Genomic_DNA"/>
</dbReference>
<dbReference type="PROSITE" id="PS00297">
    <property type="entry name" value="HSP70_1"/>
    <property type="match status" value="1"/>
</dbReference>
<keyword evidence="11" id="KW-0175">Coiled coil</keyword>
<reference evidence="13" key="1">
    <citation type="submission" date="2009-10" db="EMBL/GenBank/DDBJ databases">
        <title>Complete sequence of Bacillus selenitireducens MLS10.</title>
        <authorList>
            <consortium name="US DOE Joint Genome Institute"/>
            <person name="Lucas S."/>
            <person name="Copeland A."/>
            <person name="Lapidus A."/>
            <person name="Glavina del Rio T."/>
            <person name="Dalin E."/>
            <person name="Tice H."/>
            <person name="Bruce D."/>
            <person name="Goodwin L."/>
            <person name="Pitluck S."/>
            <person name="Sims D."/>
            <person name="Brettin T."/>
            <person name="Detter J.C."/>
            <person name="Han C."/>
            <person name="Larimer F."/>
            <person name="Land M."/>
            <person name="Hauser L."/>
            <person name="Kyrpides N."/>
            <person name="Ovchinnikova G."/>
            <person name="Stolz J."/>
        </authorList>
    </citation>
    <scope>NUCLEOTIDE SEQUENCE [LARGE SCALE GENOMIC DNA]</scope>
    <source>
        <strain evidence="13">MLS10</strain>
    </source>
</reference>
<keyword evidence="6 9" id="KW-0067">ATP-binding</keyword>
<evidence type="ECO:0000313" key="13">
    <source>
        <dbReference type="EMBL" id="ADH99870.1"/>
    </source>
</evidence>
<dbReference type="FunFam" id="3.90.640.10:FF:000003">
    <property type="entry name" value="Molecular chaperone DnaK"/>
    <property type="match status" value="1"/>
</dbReference>
<feature type="compositionally biased region" description="Acidic residues" evidence="12">
    <location>
        <begin position="594"/>
        <end position="613"/>
    </location>
</feature>
<dbReference type="InterPro" id="IPR012725">
    <property type="entry name" value="Chaperone_DnaK"/>
</dbReference>
<evidence type="ECO:0000256" key="7">
    <source>
        <dbReference type="ARBA" id="ARBA00023016"/>
    </source>
</evidence>
<dbReference type="Gene3D" id="3.30.420.40">
    <property type="match status" value="2"/>
</dbReference>
<dbReference type="FunFam" id="3.30.420.40:FF:000071">
    <property type="entry name" value="Molecular chaperone DnaK"/>
    <property type="match status" value="1"/>
</dbReference>
<dbReference type="HOGENOM" id="CLU_005965_3_0_9"/>
<dbReference type="InterPro" id="IPR043129">
    <property type="entry name" value="ATPase_NBD"/>
</dbReference>
<dbReference type="AlphaFoldDB" id="D6XWB6"/>
<dbReference type="SUPFAM" id="SSF100934">
    <property type="entry name" value="Heat shock protein 70kD (HSP70), C-terminal subdomain"/>
    <property type="match status" value="1"/>
</dbReference>
<dbReference type="Proteomes" id="UP000000271">
    <property type="component" value="Chromosome"/>
</dbReference>
<dbReference type="PRINTS" id="PR00301">
    <property type="entry name" value="HEATSHOCK70"/>
</dbReference>
<dbReference type="HAMAP" id="MF_00332">
    <property type="entry name" value="DnaK"/>
    <property type="match status" value="1"/>
</dbReference>
<proteinExistence type="evidence at transcript level"/>
<keyword evidence="14" id="KW-1185">Reference proteome</keyword>
<dbReference type="OrthoDB" id="9766019at2"/>
<dbReference type="InterPro" id="IPR029047">
    <property type="entry name" value="HSP70_peptide-bd_sf"/>
</dbReference>
<accession>D6XWB6</accession>
<sequence length="613" mass="66100">MSKVIGIDLGTTNSCVAVMEGGEATVIANAEGARTTPSVVSFKEGERQVGEVAKRQMITNPNTVASIKRHMGTDFKVEMEGKSYTPQEISAIILQKLKSDAEAYLGETVTKAVITVPAYFNDSERQATKDAGKIAGLEVERIVNEPTAAALAYGMDKEDDQTILVYDLGGGTFDVSILELGDGFFEVKSTSGDNRLGGDDFDQVIIDHLAAEFKKENGIDLSKDKMALQRLKDAAEKAKKDLSGVTSTQISLPFITADQEGPKHLELTLTRAKFEELSNHLIEKTMGPLRQAMKDAGLSQGEIDKVVLVGGSTRIPAVQETIKKITGKDPHKGVNPDEVVALGAAVQAGVLTGDVKDVVLLDVTPLSLGIETMGGVFTKLIERNTTIPTSQSQVFSTAADNQPSVDIHVLQGEREMAADNKTLGRFQLTDIPPAPRGVPQIEVSFDIDANGIVNVRAKDLGTNKEQSITITSSSGLSEEEVEKMVQEAEENAEADKKRREEVDLRNEADQLVFTTEKTLKDLGEGVDAEDKEKAESGIEKVKSALEGEDIEAIRSAKDELQEVVTQLSTKLYEQAAQAQQAQQEAEGDAGQGGSDDDVVDAEYEEVNDEEEKK</sequence>
<evidence type="ECO:0000256" key="9">
    <source>
        <dbReference type="HAMAP-Rule" id="MF_00332"/>
    </source>
</evidence>
<dbReference type="GO" id="GO:0005524">
    <property type="term" value="F:ATP binding"/>
    <property type="evidence" value="ECO:0007669"/>
    <property type="project" value="UniProtKB-UniRule"/>
</dbReference>
<comment type="induction">
    <text evidence="9">By stress conditions e.g. heat shock.</text>
</comment>
<evidence type="ECO:0000256" key="3">
    <source>
        <dbReference type="ARBA" id="ARBA00014415"/>
    </source>
</evidence>
<evidence type="ECO:0000256" key="5">
    <source>
        <dbReference type="ARBA" id="ARBA00022741"/>
    </source>
</evidence>
<gene>
    <name evidence="9" type="primary">dnaK</name>
    <name evidence="13" type="ordered locus">Bsel_2368</name>
</gene>
<evidence type="ECO:0000256" key="1">
    <source>
        <dbReference type="ARBA" id="ARBA00002290"/>
    </source>
</evidence>
<feature type="modified residue" description="Phosphothreonine; by autocatalysis" evidence="9">
    <location>
        <position position="172"/>
    </location>
</feature>